<dbReference type="Proteomes" id="UP000178495">
    <property type="component" value="Unassembled WGS sequence"/>
</dbReference>
<organism evidence="2 3">
    <name type="scientific">Candidatus Liptonbacteria bacterium RIFCSPLOWO2_01_FULL_56_20</name>
    <dbReference type="NCBI Taxonomy" id="1798652"/>
    <lineage>
        <taxon>Bacteria</taxon>
        <taxon>Candidatus Liptoniibacteriota</taxon>
    </lineage>
</organism>
<dbReference type="InterPro" id="IPR036291">
    <property type="entry name" value="NAD(P)-bd_dom_sf"/>
</dbReference>
<dbReference type="PANTHER" id="PTHR43245:SF23">
    <property type="entry name" value="NAD(P)-BINDING DOMAIN-CONTAINING PROTEIN"/>
    <property type="match status" value="1"/>
</dbReference>
<name>A0A1G2CJD8_9BACT</name>
<dbReference type="InterPro" id="IPR050177">
    <property type="entry name" value="Lipid_A_modif_metabolic_enz"/>
</dbReference>
<evidence type="ECO:0000313" key="2">
    <source>
        <dbReference type="EMBL" id="OGZ00850.1"/>
    </source>
</evidence>
<dbReference type="SUPFAM" id="SSF51735">
    <property type="entry name" value="NAD(P)-binding Rossmann-fold domains"/>
    <property type="match status" value="1"/>
</dbReference>
<dbReference type="InterPro" id="IPR001509">
    <property type="entry name" value="Epimerase_deHydtase"/>
</dbReference>
<gene>
    <name evidence="2" type="ORF">A3A43_02545</name>
</gene>
<protein>
    <recommendedName>
        <fullName evidence="1">NAD-dependent epimerase/dehydratase domain-containing protein</fullName>
    </recommendedName>
</protein>
<dbReference type="AlphaFoldDB" id="A0A1G2CJD8"/>
<accession>A0A1G2CJD8</accession>
<dbReference type="Gene3D" id="3.40.50.720">
    <property type="entry name" value="NAD(P)-binding Rossmann-like Domain"/>
    <property type="match status" value="1"/>
</dbReference>
<dbReference type="CDD" id="cd08946">
    <property type="entry name" value="SDR_e"/>
    <property type="match status" value="1"/>
</dbReference>
<dbReference type="EMBL" id="MHLC01000026">
    <property type="protein sequence ID" value="OGZ00850.1"/>
    <property type="molecule type" value="Genomic_DNA"/>
</dbReference>
<sequence length="311" mass="34338">MKILVTGGAGYIGSVLVPELLRSGHEVTVIDNFMYGQTPLLDVCNFPTLTVVRGDARNEELAKKHLVGKDVIIPLAALVGAPLCDKDPVAARTVNLEAVEMILRLRSPGQKILFPNSNSGYGRMVEGVAACDETTPLDPLSLYGRLKVEAEKKLLAAGDVVVFRLATVFGVSPRPRLDLLVNDFVHRAAYDRAVIVFEGHFKRNYIHVRDVARAFTHAMDNFEAMKNQAYNVGLSSANLSKLELCAEIKKQLPHFVFIESPIGEDPDKRNYIVSNEKIEKTGFKPQVSLEAGIAELIRGYQILKRSHFANI</sequence>
<dbReference type="PANTHER" id="PTHR43245">
    <property type="entry name" value="BIFUNCTIONAL POLYMYXIN RESISTANCE PROTEIN ARNA"/>
    <property type="match status" value="1"/>
</dbReference>
<proteinExistence type="predicted"/>
<comment type="caution">
    <text evidence="2">The sequence shown here is derived from an EMBL/GenBank/DDBJ whole genome shotgun (WGS) entry which is preliminary data.</text>
</comment>
<dbReference type="Pfam" id="PF01370">
    <property type="entry name" value="Epimerase"/>
    <property type="match status" value="1"/>
</dbReference>
<evidence type="ECO:0000259" key="1">
    <source>
        <dbReference type="Pfam" id="PF01370"/>
    </source>
</evidence>
<reference evidence="2 3" key="1">
    <citation type="journal article" date="2016" name="Nat. Commun.">
        <title>Thousands of microbial genomes shed light on interconnected biogeochemical processes in an aquifer system.</title>
        <authorList>
            <person name="Anantharaman K."/>
            <person name="Brown C.T."/>
            <person name="Hug L.A."/>
            <person name="Sharon I."/>
            <person name="Castelle C.J."/>
            <person name="Probst A.J."/>
            <person name="Thomas B.C."/>
            <person name="Singh A."/>
            <person name="Wilkins M.J."/>
            <person name="Karaoz U."/>
            <person name="Brodie E.L."/>
            <person name="Williams K.H."/>
            <person name="Hubbard S.S."/>
            <person name="Banfield J.F."/>
        </authorList>
    </citation>
    <scope>NUCLEOTIDE SEQUENCE [LARGE SCALE GENOMIC DNA]</scope>
</reference>
<evidence type="ECO:0000313" key="3">
    <source>
        <dbReference type="Proteomes" id="UP000178495"/>
    </source>
</evidence>
<feature type="domain" description="NAD-dependent epimerase/dehydratase" evidence="1">
    <location>
        <begin position="3"/>
        <end position="233"/>
    </location>
</feature>
<dbReference type="STRING" id="1798652.A3A43_02545"/>